<organism evidence="8 9">
    <name type="scientific">Dokdonella soli</name>
    <dbReference type="NCBI Taxonomy" id="529810"/>
    <lineage>
        <taxon>Bacteria</taxon>
        <taxon>Pseudomonadati</taxon>
        <taxon>Pseudomonadota</taxon>
        <taxon>Gammaproteobacteria</taxon>
        <taxon>Lysobacterales</taxon>
        <taxon>Rhodanobacteraceae</taxon>
        <taxon>Dokdonella</taxon>
    </lineage>
</organism>
<dbReference type="PANTHER" id="PTHR22926">
    <property type="entry name" value="PHOSPHO-N-ACETYLMURAMOYL-PENTAPEPTIDE-TRANSFERASE"/>
    <property type="match status" value="1"/>
</dbReference>
<keyword evidence="4 7" id="KW-0812">Transmembrane</keyword>
<comment type="subcellular location">
    <subcellularLocation>
        <location evidence="1">Cell membrane</location>
        <topology evidence="1">Multi-pass membrane protein</topology>
    </subcellularLocation>
</comment>
<reference evidence="9" key="1">
    <citation type="journal article" date="2019" name="Int. J. Syst. Evol. Microbiol.">
        <title>The Global Catalogue of Microorganisms (GCM) 10K type strain sequencing project: providing services to taxonomists for standard genome sequencing and annotation.</title>
        <authorList>
            <consortium name="The Broad Institute Genomics Platform"/>
            <consortium name="The Broad Institute Genome Sequencing Center for Infectious Disease"/>
            <person name="Wu L."/>
            <person name="Ma J."/>
        </authorList>
    </citation>
    <scope>NUCLEOTIDE SEQUENCE [LARGE SCALE GENOMIC DNA]</scope>
    <source>
        <strain evidence="9">JCM 15421</strain>
    </source>
</reference>
<feature type="transmembrane region" description="Helical" evidence="7">
    <location>
        <begin position="53"/>
        <end position="71"/>
    </location>
</feature>
<comment type="caution">
    <text evidence="8">The sequence shown here is derived from an EMBL/GenBank/DDBJ whole genome shotgun (WGS) entry which is preliminary data.</text>
</comment>
<evidence type="ECO:0000256" key="1">
    <source>
        <dbReference type="ARBA" id="ARBA00004651"/>
    </source>
</evidence>
<dbReference type="RefSeq" id="WP_343786876.1">
    <property type="nucleotide sequence ID" value="NZ_BAAAEU010000002.1"/>
</dbReference>
<keyword evidence="6 7" id="KW-0472">Membrane</keyword>
<evidence type="ECO:0000256" key="6">
    <source>
        <dbReference type="ARBA" id="ARBA00023136"/>
    </source>
</evidence>
<dbReference type="Proteomes" id="UP001501523">
    <property type="component" value="Unassembled WGS sequence"/>
</dbReference>
<feature type="transmembrane region" description="Helical" evidence="7">
    <location>
        <begin position="109"/>
        <end position="127"/>
    </location>
</feature>
<evidence type="ECO:0000313" key="8">
    <source>
        <dbReference type="EMBL" id="GAA0706949.1"/>
    </source>
</evidence>
<keyword evidence="9" id="KW-1185">Reference proteome</keyword>
<feature type="transmembrane region" description="Helical" evidence="7">
    <location>
        <begin position="77"/>
        <end position="97"/>
    </location>
</feature>
<evidence type="ECO:0000256" key="5">
    <source>
        <dbReference type="ARBA" id="ARBA00022989"/>
    </source>
</evidence>
<gene>
    <name evidence="8" type="ORF">GCM10009105_05330</name>
</gene>
<feature type="transmembrane region" description="Helical" evidence="7">
    <location>
        <begin position="217"/>
        <end position="237"/>
    </location>
</feature>
<feature type="transmembrane region" description="Helical" evidence="7">
    <location>
        <begin position="169"/>
        <end position="186"/>
    </location>
</feature>
<feature type="transmembrane region" description="Helical" evidence="7">
    <location>
        <begin position="334"/>
        <end position="351"/>
    </location>
</feature>
<proteinExistence type="predicted"/>
<feature type="transmembrane region" description="Helical" evidence="7">
    <location>
        <begin position="192"/>
        <end position="210"/>
    </location>
</feature>
<dbReference type="Pfam" id="PF00953">
    <property type="entry name" value="Glycos_transf_4"/>
    <property type="match status" value="1"/>
</dbReference>
<feature type="transmembrane region" description="Helical" evidence="7">
    <location>
        <begin position="139"/>
        <end position="157"/>
    </location>
</feature>
<accession>A0ABN1ICJ0</accession>
<protein>
    <submittedName>
        <fullName evidence="8">Glycosyltransferase family 4 protein</fullName>
    </submittedName>
</protein>
<evidence type="ECO:0000256" key="3">
    <source>
        <dbReference type="ARBA" id="ARBA00022679"/>
    </source>
</evidence>
<evidence type="ECO:0000313" key="9">
    <source>
        <dbReference type="Proteomes" id="UP001501523"/>
    </source>
</evidence>
<dbReference type="InterPro" id="IPR000715">
    <property type="entry name" value="Glycosyl_transferase_4"/>
</dbReference>
<name>A0ABN1ICJ0_9GAMM</name>
<keyword evidence="2" id="KW-1003">Cell membrane</keyword>
<sequence length="368" mass="39260">MAVWSLAEWAIVAAVALVLAASCTHFSIAYALHRQLLDQPGQRRSHQVPTPRGGGIGIVVGALFVIALFAAQSESSIRALALSVMAAVVVVGMVGWIDDHGGLRARTRLAAHCLAALVLLATPAVLIGLSDPITGRGALLMYTLAAVFPGLAIVWSINLHNFMDGIDGLLALQAMFVLGTLAWICLLTGYPGQAGCIGACAIAAGGFLPFNFPRARIFMGDVGSGVLGLLVAIAVLWQMATPGIALASGIVLCSAFVTDATCTLLSRMLRGRRWYSAHREHLYQWLVRCGFSHARVVALYMGWNLLIVLPAVYWMNRMARTGASIVDGPTTNRFGPAVAVYALACTVWWLGKRWCLRNVTTRSRHAAA</sequence>
<feature type="transmembrane region" description="Helical" evidence="7">
    <location>
        <begin position="285"/>
        <end position="314"/>
    </location>
</feature>
<evidence type="ECO:0000256" key="2">
    <source>
        <dbReference type="ARBA" id="ARBA00022475"/>
    </source>
</evidence>
<keyword evidence="5 7" id="KW-1133">Transmembrane helix</keyword>
<dbReference type="EMBL" id="BAAAEU010000002">
    <property type="protein sequence ID" value="GAA0706949.1"/>
    <property type="molecule type" value="Genomic_DNA"/>
</dbReference>
<feature type="transmembrane region" description="Helical" evidence="7">
    <location>
        <begin position="6"/>
        <end position="32"/>
    </location>
</feature>
<evidence type="ECO:0000256" key="7">
    <source>
        <dbReference type="SAM" id="Phobius"/>
    </source>
</evidence>
<evidence type="ECO:0000256" key="4">
    <source>
        <dbReference type="ARBA" id="ARBA00022692"/>
    </source>
</evidence>
<dbReference type="PANTHER" id="PTHR22926:SF3">
    <property type="entry name" value="UNDECAPRENYL-PHOSPHATE ALPHA-N-ACETYLGLUCOSAMINYL 1-PHOSPHATE TRANSFERASE"/>
    <property type="match status" value="1"/>
</dbReference>
<dbReference type="CDD" id="cd06854">
    <property type="entry name" value="GT_WbpL_WbcO_like"/>
    <property type="match status" value="1"/>
</dbReference>
<keyword evidence="3" id="KW-0808">Transferase</keyword>
<feature type="transmembrane region" description="Helical" evidence="7">
    <location>
        <begin position="243"/>
        <end position="265"/>
    </location>
</feature>